<dbReference type="SMART" id="SM00460">
    <property type="entry name" value="TGc"/>
    <property type="match status" value="1"/>
</dbReference>
<dbReference type="eggNOG" id="COG1305">
    <property type="taxonomic scope" value="Bacteria"/>
</dbReference>
<reference evidence="2 3" key="2">
    <citation type="journal article" date="2011" name="Stand. Genomic Sci.">
        <title>Complete genome sequence of Paludibacter propionicigenes type strain (WB4).</title>
        <authorList>
            <person name="Gronow S."/>
            <person name="Munk C."/>
            <person name="Lapidus A."/>
            <person name="Nolan M."/>
            <person name="Lucas S."/>
            <person name="Hammon N."/>
            <person name="Deshpande S."/>
            <person name="Cheng J.F."/>
            <person name="Tapia R."/>
            <person name="Han C."/>
            <person name="Goodwin L."/>
            <person name="Pitluck S."/>
            <person name="Liolios K."/>
            <person name="Ivanova N."/>
            <person name="Mavromatis K."/>
            <person name="Mikhailova N."/>
            <person name="Pati A."/>
            <person name="Chen A."/>
            <person name="Palaniappan K."/>
            <person name="Land M."/>
            <person name="Hauser L."/>
            <person name="Chang Y.J."/>
            <person name="Jeffries C.D."/>
            <person name="Brambilla E."/>
            <person name="Rohde M."/>
            <person name="Goker M."/>
            <person name="Detter J.C."/>
            <person name="Woyke T."/>
            <person name="Bristow J."/>
            <person name="Eisen J.A."/>
            <person name="Markowitz V."/>
            <person name="Hugenholtz P."/>
            <person name="Kyrpides N.C."/>
            <person name="Klenk H.P."/>
        </authorList>
    </citation>
    <scope>NUCLEOTIDE SEQUENCE [LARGE SCALE GENOMIC DNA]</scope>
    <source>
        <strain evidence="3">DSM 17365 / JCM 13257 / WB4</strain>
    </source>
</reference>
<evidence type="ECO:0000259" key="1">
    <source>
        <dbReference type="SMART" id="SM00460"/>
    </source>
</evidence>
<dbReference type="HOGENOM" id="CLU_008973_1_0_10"/>
<dbReference type="STRING" id="694427.Palpr_2221"/>
<dbReference type="InterPro" id="IPR013589">
    <property type="entry name" value="Bac_transglu_N"/>
</dbReference>
<dbReference type="Gene3D" id="3.10.620.30">
    <property type="match status" value="1"/>
</dbReference>
<evidence type="ECO:0000313" key="2">
    <source>
        <dbReference type="EMBL" id="ADQ80357.1"/>
    </source>
</evidence>
<feature type="domain" description="Transglutaminase-like" evidence="1">
    <location>
        <begin position="155"/>
        <end position="213"/>
    </location>
</feature>
<dbReference type="PANTHER" id="PTHR33490">
    <property type="entry name" value="BLR5614 PROTEIN-RELATED"/>
    <property type="match status" value="1"/>
</dbReference>
<dbReference type="AlphaFoldDB" id="E4T6L3"/>
<dbReference type="Pfam" id="PF08379">
    <property type="entry name" value="Bact_transglu_N"/>
    <property type="match status" value="1"/>
</dbReference>
<dbReference type="InterPro" id="IPR038765">
    <property type="entry name" value="Papain-like_cys_pep_sf"/>
</dbReference>
<organism evidence="2 3">
    <name type="scientific">Paludibacter propionicigenes (strain DSM 17365 / JCM 13257 / WB4)</name>
    <dbReference type="NCBI Taxonomy" id="694427"/>
    <lineage>
        <taxon>Bacteria</taxon>
        <taxon>Pseudomonadati</taxon>
        <taxon>Bacteroidota</taxon>
        <taxon>Bacteroidia</taxon>
        <taxon>Bacteroidales</taxon>
        <taxon>Paludibacteraceae</taxon>
        <taxon>Paludibacter</taxon>
    </lineage>
</organism>
<dbReference type="EMBL" id="CP002345">
    <property type="protein sequence ID" value="ADQ80357.1"/>
    <property type="molecule type" value="Genomic_DNA"/>
</dbReference>
<proteinExistence type="predicted"/>
<protein>
    <submittedName>
        <fullName evidence="2">Transglutaminase domain-containing protein</fullName>
    </submittedName>
</protein>
<dbReference type="InterPro" id="IPR002931">
    <property type="entry name" value="Transglutaminase-like"/>
</dbReference>
<accession>E4T6L3</accession>
<dbReference type="RefSeq" id="WP_013445726.1">
    <property type="nucleotide sequence ID" value="NC_014734.1"/>
</dbReference>
<reference key="1">
    <citation type="submission" date="2010-11" db="EMBL/GenBank/DDBJ databases">
        <title>The complete genome of Paludibacter propionicigenes DSM 17365.</title>
        <authorList>
            <consortium name="US DOE Joint Genome Institute (JGI-PGF)"/>
            <person name="Lucas S."/>
            <person name="Copeland A."/>
            <person name="Lapidus A."/>
            <person name="Bruce D."/>
            <person name="Goodwin L."/>
            <person name="Pitluck S."/>
            <person name="Kyrpides N."/>
            <person name="Mavromatis K."/>
            <person name="Ivanova N."/>
            <person name="Munk A.C."/>
            <person name="Brettin T."/>
            <person name="Detter J.C."/>
            <person name="Han C."/>
            <person name="Tapia R."/>
            <person name="Land M."/>
            <person name="Hauser L."/>
            <person name="Markowitz V."/>
            <person name="Cheng J.-F."/>
            <person name="Hugenholtz P."/>
            <person name="Woyke T."/>
            <person name="Wu D."/>
            <person name="Gronow S."/>
            <person name="Wellnitz S."/>
            <person name="Brambilla E."/>
            <person name="Klenk H.-P."/>
            <person name="Eisen J.A."/>
        </authorList>
    </citation>
    <scope>NUCLEOTIDE SEQUENCE</scope>
    <source>
        <strain>WB4</strain>
    </source>
</reference>
<evidence type="ECO:0000313" key="3">
    <source>
        <dbReference type="Proteomes" id="UP000008718"/>
    </source>
</evidence>
<keyword evidence="3" id="KW-1185">Reference proteome</keyword>
<dbReference type="Pfam" id="PF01841">
    <property type="entry name" value="Transglut_core"/>
    <property type="match status" value="1"/>
</dbReference>
<dbReference type="OrthoDB" id="9804872at2"/>
<sequence>MIKLQYSYKTRITFSENIYKHHFLLRCAPSVFDFQKIIEEKCVISPNGTVSVGRDSFGNLIYDGYIGDFHNFFEFEATGIVEQSYYSIEEELNRLYLYPSKYTLPMSNIRRLLDDAKLPTNATTLEKVVFLSSKLRKVLVYESGVTSIQTTAEQALEIGKGVCQDFAHTLIALCRGNGIPARYVSGFMQGEGFTHAWVEYYEAGVWYGFDPTHDRCIETGYIKIAHGRDYSDCALDKGVFTGMAQQNLEVFLKVEEIHS</sequence>
<dbReference type="KEGG" id="ppn:Palpr_2221"/>
<gene>
    <name evidence="2" type="ordered locus">Palpr_2221</name>
</gene>
<dbReference type="PANTHER" id="PTHR33490:SF6">
    <property type="entry name" value="SLL1049 PROTEIN"/>
    <property type="match status" value="1"/>
</dbReference>
<dbReference type="Proteomes" id="UP000008718">
    <property type="component" value="Chromosome"/>
</dbReference>
<name>E4T6L3_PALPW</name>
<dbReference type="SUPFAM" id="SSF54001">
    <property type="entry name" value="Cysteine proteinases"/>
    <property type="match status" value="1"/>
</dbReference>